<dbReference type="Gene3D" id="3.10.390.10">
    <property type="entry name" value="SAND domain-like"/>
    <property type="match status" value="1"/>
</dbReference>
<dbReference type="Pfam" id="PF02437">
    <property type="entry name" value="Ski_Sno_DHD"/>
    <property type="match status" value="1"/>
</dbReference>
<dbReference type="InterPro" id="IPR037000">
    <property type="entry name" value="Ski_DNA-bd_sf"/>
</dbReference>
<dbReference type="GO" id="GO:0046332">
    <property type="term" value="F:SMAD binding"/>
    <property type="evidence" value="ECO:0007669"/>
    <property type="project" value="InterPro"/>
</dbReference>
<dbReference type="GO" id="GO:0005737">
    <property type="term" value="C:cytoplasm"/>
    <property type="evidence" value="ECO:0007669"/>
    <property type="project" value="TreeGrafter"/>
</dbReference>
<evidence type="ECO:0000256" key="2">
    <source>
        <dbReference type="SAM" id="MobiDB-lite"/>
    </source>
</evidence>
<proteinExistence type="inferred from homology"/>
<feature type="domain" description="c-SKI SMAD4-binding" evidence="3">
    <location>
        <begin position="190"/>
        <end position="282"/>
    </location>
</feature>
<dbReference type="PANTHER" id="PTHR10005">
    <property type="entry name" value="SKI ONCOGENE-RELATED"/>
    <property type="match status" value="1"/>
</dbReference>
<feature type="region of interest" description="Disordered" evidence="2">
    <location>
        <begin position="446"/>
        <end position="505"/>
    </location>
</feature>
<feature type="compositionally biased region" description="Basic and acidic residues" evidence="2">
    <location>
        <begin position="464"/>
        <end position="473"/>
    </location>
</feature>
<dbReference type="GO" id="GO:0030514">
    <property type="term" value="P:negative regulation of BMP signaling pathway"/>
    <property type="evidence" value="ECO:0007669"/>
    <property type="project" value="TreeGrafter"/>
</dbReference>
<dbReference type="SUPFAM" id="SSF63763">
    <property type="entry name" value="SAND domain-like"/>
    <property type="match status" value="1"/>
</dbReference>
<feature type="compositionally biased region" description="Pro residues" evidence="2">
    <location>
        <begin position="56"/>
        <end position="71"/>
    </location>
</feature>
<dbReference type="Proteomes" id="UP000494165">
    <property type="component" value="Unassembled WGS sequence"/>
</dbReference>
<dbReference type="Gene3D" id="3.10.260.20">
    <property type="entry name" value="Ski"/>
    <property type="match status" value="1"/>
</dbReference>
<dbReference type="OrthoDB" id="3938623at2759"/>
<comment type="similarity">
    <text evidence="1">Belongs to the SKI family.</text>
</comment>
<dbReference type="EMBL" id="CADEPI010000019">
    <property type="protein sequence ID" value="CAB3365240.1"/>
    <property type="molecule type" value="Genomic_DNA"/>
</dbReference>
<dbReference type="InterPro" id="IPR003380">
    <property type="entry name" value="SKI/SNO/DAC"/>
</dbReference>
<evidence type="ECO:0000313" key="4">
    <source>
        <dbReference type="EMBL" id="CAB3365240.1"/>
    </source>
</evidence>
<protein>
    <recommendedName>
        <fullName evidence="3">c-SKI SMAD4-binding domain-containing protein</fullName>
    </recommendedName>
</protein>
<feature type="compositionally biased region" description="Polar residues" evidence="2">
    <location>
        <begin position="446"/>
        <end position="459"/>
    </location>
</feature>
<dbReference type="AlphaFoldDB" id="A0A8S1C8Y3"/>
<dbReference type="InterPro" id="IPR023216">
    <property type="entry name" value="Tscrpt_reg_SKI_SnoN"/>
</dbReference>
<dbReference type="CDD" id="cd21079">
    <property type="entry name" value="DHD_Ski_Sno"/>
    <property type="match status" value="1"/>
</dbReference>
<organism evidence="4 5">
    <name type="scientific">Cloeon dipterum</name>
    <dbReference type="NCBI Taxonomy" id="197152"/>
    <lineage>
        <taxon>Eukaryota</taxon>
        <taxon>Metazoa</taxon>
        <taxon>Ecdysozoa</taxon>
        <taxon>Arthropoda</taxon>
        <taxon>Hexapoda</taxon>
        <taxon>Insecta</taxon>
        <taxon>Pterygota</taxon>
        <taxon>Palaeoptera</taxon>
        <taxon>Ephemeroptera</taxon>
        <taxon>Pisciforma</taxon>
        <taxon>Baetidae</taxon>
        <taxon>Cloeon</taxon>
    </lineage>
</organism>
<sequence>MMEAVLSNGLDSQQQKRMYSPHLKKVLKTYQLTAQRSLKGPAGVDSKVEVKAGGSSPPPPPPPPTQQPPPVFYTQDRPNSSELLETVLRGASISCFNVGGELRLCLPQVINSVLHGFQATVIYMQCDELMIHCSRSSLEQLDVLKRDRQLPETAVSCGLITQTDAERLSGALLNAQAMPSKVAASAADSVIRVYHECFGVCYGLLTPALFDHGESECIECCDCRRLFSPQHFVTHVHADLENRTCHWGFDSAKWRVYLLLDEDQPDAKRLKDVLIQLKQRSVIKYKPTKRKQVCLPPRYSPVEVKSAPSSPYSEYEDQIKIEAPPLAMVNGKRQRLHYDGYMLPMEPQQIYPSGPPPYSFHDPINFWLHNDFVSRIAAPFRHWSVVAASASASASASKEAPRMQRDPMPFSLLSHAAPILTNPSRVVPFSESDRFESQPNVALAPLSQSLQRSSTQVKSASLGREPKPIEKIVQRPSSTTAPVPSYNPEIELSTDTEDSDSAPGRSGVVIVPAVDEDTKLLSSLARCVADADGDARRLGEHALQVLRDVTATLRSENQMLRSKLNEIEFRMSEERAQHEKEIAAMSLERLRSPQHVIQHPHNLQNGSAQRTSPATSVITSSLAIVKKEPLNVD</sequence>
<dbReference type="GO" id="GO:0000981">
    <property type="term" value="F:DNA-binding transcription factor activity, RNA polymerase II-specific"/>
    <property type="evidence" value="ECO:0007669"/>
    <property type="project" value="TreeGrafter"/>
</dbReference>
<dbReference type="GO" id="GO:0005667">
    <property type="term" value="C:transcription regulator complex"/>
    <property type="evidence" value="ECO:0007669"/>
    <property type="project" value="TreeGrafter"/>
</dbReference>
<dbReference type="PANTHER" id="PTHR10005:SF25">
    <property type="entry name" value="SNO ONCOGENE, ISOFORM B"/>
    <property type="match status" value="1"/>
</dbReference>
<dbReference type="InterPro" id="IPR014890">
    <property type="entry name" value="c-SKI_SMAD4-bd_dom"/>
</dbReference>
<evidence type="ECO:0000256" key="1">
    <source>
        <dbReference type="ARBA" id="ARBA00009513"/>
    </source>
</evidence>
<dbReference type="InterPro" id="IPR009061">
    <property type="entry name" value="DNA-bd_dom_put_sf"/>
</dbReference>
<gene>
    <name evidence="4" type="ORF">CLODIP_2_CD06657</name>
</gene>
<evidence type="ECO:0000259" key="3">
    <source>
        <dbReference type="SMART" id="SM01046"/>
    </source>
</evidence>
<dbReference type="InterPro" id="IPR010919">
    <property type="entry name" value="SAND-like_dom_sf"/>
</dbReference>
<dbReference type="Pfam" id="PF08782">
    <property type="entry name" value="c-SKI_SMAD_bind"/>
    <property type="match status" value="1"/>
</dbReference>
<feature type="region of interest" description="Disordered" evidence="2">
    <location>
        <begin position="37"/>
        <end position="71"/>
    </location>
</feature>
<accession>A0A8S1C8Y3</accession>
<evidence type="ECO:0000313" key="5">
    <source>
        <dbReference type="Proteomes" id="UP000494165"/>
    </source>
</evidence>
<comment type="caution">
    <text evidence="4">The sequence shown here is derived from an EMBL/GenBank/DDBJ whole genome shotgun (WGS) entry which is preliminary data.</text>
</comment>
<keyword evidence="5" id="KW-1185">Reference proteome</keyword>
<reference evidence="4 5" key="1">
    <citation type="submission" date="2020-04" db="EMBL/GenBank/DDBJ databases">
        <authorList>
            <person name="Alioto T."/>
            <person name="Alioto T."/>
            <person name="Gomez Garrido J."/>
        </authorList>
    </citation>
    <scope>NUCLEOTIDE SEQUENCE [LARGE SCALE GENOMIC DNA]</scope>
</reference>
<dbReference type="SMART" id="SM01046">
    <property type="entry name" value="c-SKI_SMAD_bind"/>
    <property type="match status" value="1"/>
</dbReference>
<dbReference type="SUPFAM" id="SSF46955">
    <property type="entry name" value="Putative DNA-binding domain"/>
    <property type="match status" value="1"/>
</dbReference>
<dbReference type="GO" id="GO:0000978">
    <property type="term" value="F:RNA polymerase II cis-regulatory region sequence-specific DNA binding"/>
    <property type="evidence" value="ECO:0007669"/>
    <property type="project" value="TreeGrafter"/>
</dbReference>
<name>A0A8S1C8Y3_9INSE</name>
<dbReference type="GO" id="GO:0005634">
    <property type="term" value="C:nucleus"/>
    <property type="evidence" value="ECO:0007669"/>
    <property type="project" value="TreeGrafter"/>
</dbReference>